<dbReference type="AlphaFoldDB" id="A0A4V2K945"/>
<reference evidence="1 2" key="1">
    <citation type="submission" date="2019-01" db="EMBL/GenBank/DDBJ databases">
        <title>Draft genome sequences of three monokaryotic isolates of the white-rot basidiomycete fungus Dichomitus squalens.</title>
        <authorList>
            <consortium name="DOE Joint Genome Institute"/>
            <person name="Lopez S.C."/>
            <person name="Andreopoulos B."/>
            <person name="Pangilinan J."/>
            <person name="Lipzen A."/>
            <person name="Riley R."/>
            <person name="Ahrendt S."/>
            <person name="Ng V."/>
            <person name="Barry K."/>
            <person name="Daum C."/>
            <person name="Grigoriev I.V."/>
            <person name="Hilden K.S."/>
            <person name="Makela M.R."/>
            <person name="de Vries R.P."/>
        </authorList>
    </citation>
    <scope>NUCLEOTIDE SEQUENCE [LARGE SCALE GENOMIC DNA]</scope>
    <source>
        <strain evidence="1 2">CBS 464.89</strain>
    </source>
</reference>
<proteinExistence type="predicted"/>
<accession>A0A4V2K945</accession>
<sequence>MSPTLVMGDMCRPLKDVLSKSLTNGSRTYYVGDGAAIVWKLSRSQWKAYIQSTLIATFSPYPPRSLVVQPLGHRYLDHILLGILLLMRDKDAEVFDRPENSYSVMPFPCM</sequence>
<name>A0A4V2K945_9APHY</name>
<dbReference type="EMBL" id="ML145093">
    <property type="protein sequence ID" value="TBU62468.1"/>
    <property type="molecule type" value="Genomic_DNA"/>
</dbReference>
<dbReference type="Proteomes" id="UP000292082">
    <property type="component" value="Unassembled WGS sequence"/>
</dbReference>
<gene>
    <name evidence="1" type="ORF">BD310DRAFT_918470</name>
</gene>
<protein>
    <submittedName>
        <fullName evidence="1">Uncharacterized protein</fullName>
    </submittedName>
</protein>
<evidence type="ECO:0000313" key="1">
    <source>
        <dbReference type="EMBL" id="TBU62468.1"/>
    </source>
</evidence>
<evidence type="ECO:0000313" key="2">
    <source>
        <dbReference type="Proteomes" id="UP000292082"/>
    </source>
</evidence>
<keyword evidence="2" id="KW-1185">Reference proteome</keyword>
<organism evidence="1 2">
    <name type="scientific">Dichomitus squalens</name>
    <dbReference type="NCBI Taxonomy" id="114155"/>
    <lineage>
        <taxon>Eukaryota</taxon>
        <taxon>Fungi</taxon>
        <taxon>Dikarya</taxon>
        <taxon>Basidiomycota</taxon>
        <taxon>Agaricomycotina</taxon>
        <taxon>Agaricomycetes</taxon>
        <taxon>Polyporales</taxon>
        <taxon>Polyporaceae</taxon>
        <taxon>Dichomitus</taxon>
    </lineage>
</organism>